<dbReference type="InterPro" id="IPR009875">
    <property type="entry name" value="PilZ_domain"/>
</dbReference>
<evidence type="ECO:0000259" key="1">
    <source>
        <dbReference type="Pfam" id="PF07238"/>
    </source>
</evidence>
<reference evidence="2 3" key="1">
    <citation type="submission" date="2010-08" db="EMBL/GenBank/DDBJ databases">
        <title>The draft genome of Desulfovibrio fructosovorans JJ.</title>
        <authorList>
            <consortium name="US DOE Joint Genome Institute (JGI-PGF)"/>
            <person name="Lucas S."/>
            <person name="Copeland A."/>
            <person name="Lapidus A."/>
            <person name="Cheng J.-F."/>
            <person name="Bruce D."/>
            <person name="Goodwin L."/>
            <person name="Pitluck S."/>
            <person name="Land M.L."/>
            <person name="Hauser L."/>
            <person name="Chang Y.-J."/>
            <person name="Jeffries C."/>
            <person name="Wall J.D."/>
            <person name="Stahl D.A."/>
            <person name="Arkin A.P."/>
            <person name="Dehal P."/>
            <person name="Stolyar S.M."/>
            <person name="Hazen T.C."/>
            <person name="Woyke T.J."/>
        </authorList>
    </citation>
    <scope>NUCLEOTIDE SEQUENCE [LARGE SCALE GENOMIC DNA]</scope>
    <source>
        <strain evidence="2 3">JJ</strain>
    </source>
</reference>
<name>E1JS66_SOLFR</name>
<comment type="caution">
    <text evidence="2">The sequence shown here is derived from an EMBL/GenBank/DDBJ whole genome shotgun (WGS) entry which is preliminary data.</text>
</comment>
<dbReference type="Pfam" id="PF07238">
    <property type="entry name" value="PilZ"/>
    <property type="match status" value="1"/>
</dbReference>
<sequence>MTAHKQSRRLMEEAITQRSRCFLSLPQPVTGLAELNCAILDFSPRGLVLESVGKAATGPHWVGLDVKGYFRVVLRNGSLDEDFYTFDSRIRAAATGRTGQAKLRLVEPEKFVFGQRRKSLRVEPELSRLHKAFLWRYDKCRGFALDAPAVKGSDFQSGLARLADISAGGMRLVLRAPLIREREMDMATGDRVVVHLQFNEPRVTGSHEFWMVARIRHVAVDRVSRDQLLGLEFLADGTIDAKAGKLRWLPVKDHVIAGLTDIFYQWHLDKHREKLGGNAVPVK</sequence>
<dbReference type="EMBL" id="AECZ01000002">
    <property type="protein sequence ID" value="EFL52835.1"/>
    <property type="molecule type" value="Genomic_DNA"/>
</dbReference>
<gene>
    <name evidence="2" type="ORF">DesfrDRAFT_0465</name>
</gene>
<accession>E1JS66</accession>
<feature type="domain" description="PilZ" evidence="1">
    <location>
        <begin position="143"/>
        <end position="239"/>
    </location>
</feature>
<evidence type="ECO:0000313" key="2">
    <source>
        <dbReference type="EMBL" id="EFL52835.1"/>
    </source>
</evidence>
<organism evidence="2 3">
    <name type="scientific">Solidesulfovibrio fructosivorans JJ]</name>
    <dbReference type="NCBI Taxonomy" id="596151"/>
    <lineage>
        <taxon>Bacteria</taxon>
        <taxon>Pseudomonadati</taxon>
        <taxon>Thermodesulfobacteriota</taxon>
        <taxon>Desulfovibrionia</taxon>
        <taxon>Desulfovibrionales</taxon>
        <taxon>Desulfovibrionaceae</taxon>
        <taxon>Solidesulfovibrio</taxon>
    </lineage>
</organism>
<protein>
    <submittedName>
        <fullName evidence="2">Type IV pilus assembly PilZ</fullName>
    </submittedName>
</protein>
<proteinExistence type="predicted"/>
<dbReference type="GO" id="GO:0035438">
    <property type="term" value="F:cyclic-di-GMP binding"/>
    <property type="evidence" value="ECO:0007669"/>
    <property type="project" value="InterPro"/>
</dbReference>
<evidence type="ECO:0000313" key="3">
    <source>
        <dbReference type="Proteomes" id="UP000006250"/>
    </source>
</evidence>
<dbReference type="eggNOG" id="ENOG503431E">
    <property type="taxonomic scope" value="Bacteria"/>
</dbReference>
<dbReference type="OrthoDB" id="5470185at2"/>
<keyword evidence="3" id="KW-1185">Reference proteome</keyword>
<dbReference type="AlphaFoldDB" id="E1JS66"/>
<dbReference type="Proteomes" id="UP000006250">
    <property type="component" value="Unassembled WGS sequence"/>
</dbReference>